<dbReference type="EC" id="6.1.1.10" evidence="1"/>
<keyword evidence="14" id="KW-1185">Reference proteome</keyword>
<dbReference type="FunFam" id="2.170.220.10:FF:000001">
    <property type="entry name" value="methionine--tRNA ligase, mitochondrial"/>
    <property type="match status" value="1"/>
</dbReference>
<dbReference type="Gene3D" id="3.40.50.620">
    <property type="entry name" value="HUPs"/>
    <property type="match status" value="1"/>
</dbReference>
<dbReference type="GO" id="GO:0005739">
    <property type="term" value="C:mitochondrion"/>
    <property type="evidence" value="ECO:0007669"/>
    <property type="project" value="UniProtKB-ARBA"/>
</dbReference>
<evidence type="ECO:0000259" key="12">
    <source>
        <dbReference type="Pfam" id="PF09334"/>
    </source>
</evidence>
<comment type="catalytic activity">
    <reaction evidence="9">
        <text>tRNA(Met) + L-methionine + ATP = L-methionyl-tRNA(Met) + AMP + diphosphate</text>
        <dbReference type="Rhea" id="RHEA:13481"/>
        <dbReference type="Rhea" id="RHEA-COMP:9667"/>
        <dbReference type="Rhea" id="RHEA-COMP:9698"/>
        <dbReference type="ChEBI" id="CHEBI:30616"/>
        <dbReference type="ChEBI" id="CHEBI:33019"/>
        <dbReference type="ChEBI" id="CHEBI:57844"/>
        <dbReference type="ChEBI" id="CHEBI:78442"/>
        <dbReference type="ChEBI" id="CHEBI:78530"/>
        <dbReference type="ChEBI" id="CHEBI:456215"/>
        <dbReference type="EC" id="6.1.1.10"/>
    </reaction>
</comment>
<evidence type="ECO:0000256" key="9">
    <source>
        <dbReference type="ARBA" id="ARBA00047364"/>
    </source>
</evidence>
<evidence type="ECO:0000256" key="4">
    <source>
        <dbReference type="ARBA" id="ARBA00022840"/>
    </source>
</evidence>
<dbReference type="SUPFAM" id="SSF47323">
    <property type="entry name" value="Anticodon-binding domain of a subclass of class I aminoacyl-tRNA synthetases"/>
    <property type="match status" value="1"/>
</dbReference>
<dbReference type="PANTHER" id="PTHR43326:SF1">
    <property type="entry name" value="METHIONINE--TRNA LIGASE, MITOCHONDRIAL"/>
    <property type="match status" value="1"/>
</dbReference>
<feature type="region of interest" description="Disordered" evidence="11">
    <location>
        <begin position="580"/>
        <end position="628"/>
    </location>
</feature>
<evidence type="ECO:0000256" key="5">
    <source>
        <dbReference type="ARBA" id="ARBA00022917"/>
    </source>
</evidence>
<dbReference type="VEuPathDB" id="VectorBase:SCAU000313"/>
<dbReference type="GO" id="GO:0004825">
    <property type="term" value="F:methionine-tRNA ligase activity"/>
    <property type="evidence" value="ECO:0007669"/>
    <property type="project" value="UniProtKB-EC"/>
</dbReference>
<evidence type="ECO:0000313" key="14">
    <source>
        <dbReference type="Proteomes" id="UP000095300"/>
    </source>
</evidence>
<dbReference type="PRINTS" id="PR01041">
    <property type="entry name" value="TRNASYNTHMET"/>
</dbReference>
<gene>
    <name evidence="13" type="primary">106080670</name>
</gene>
<dbReference type="Pfam" id="PF09334">
    <property type="entry name" value="tRNA-synt_1g"/>
    <property type="match status" value="1"/>
</dbReference>
<reference evidence="13" key="1">
    <citation type="submission" date="2020-05" db="UniProtKB">
        <authorList>
            <consortium name="EnsemblMetazoa"/>
        </authorList>
    </citation>
    <scope>IDENTIFICATION</scope>
    <source>
        <strain evidence="13">USDA</strain>
    </source>
</reference>
<evidence type="ECO:0000256" key="7">
    <source>
        <dbReference type="ARBA" id="ARBA00026124"/>
    </source>
</evidence>
<dbReference type="InterPro" id="IPR023457">
    <property type="entry name" value="Met-tRNA_synth_2"/>
</dbReference>
<dbReference type="CDD" id="cd00814">
    <property type="entry name" value="MetRS_core"/>
    <property type="match status" value="1"/>
</dbReference>
<accession>A0A1I8NMG0</accession>
<protein>
    <recommendedName>
        <fullName evidence="7">Methionine--tRNA ligase, mitochondrial</fullName>
        <ecNumber evidence="1">6.1.1.10</ecNumber>
    </recommendedName>
    <alternativeName>
        <fullName evidence="8">Mitochondrial methionyl-tRNA synthetase</fullName>
    </alternativeName>
</protein>
<name>A0A1I8NMG0_STOCA</name>
<dbReference type="InterPro" id="IPR015413">
    <property type="entry name" value="Methionyl/Leucyl_tRNA_Synth"/>
</dbReference>
<proteinExistence type="inferred from homology"/>
<dbReference type="OrthoDB" id="24670at2759"/>
<evidence type="ECO:0000256" key="1">
    <source>
        <dbReference type="ARBA" id="ARBA00012838"/>
    </source>
</evidence>
<evidence type="ECO:0000256" key="3">
    <source>
        <dbReference type="ARBA" id="ARBA00022741"/>
    </source>
</evidence>
<evidence type="ECO:0000256" key="11">
    <source>
        <dbReference type="SAM" id="MobiDB-lite"/>
    </source>
</evidence>
<dbReference type="PANTHER" id="PTHR43326">
    <property type="entry name" value="METHIONYL-TRNA SYNTHETASE"/>
    <property type="match status" value="1"/>
</dbReference>
<dbReference type="EnsemblMetazoa" id="SCAU000313-RA">
    <property type="protein sequence ID" value="SCAU000313-PA"/>
    <property type="gene ID" value="SCAU000313"/>
</dbReference>
<dbReference type="SUPFAM" id="SSF52374">
    <property type="entry name" value="Nucleotidylyl transferase"/>
    <property type="match status" value="1"/>
</dbReference>
<feature type="compositionally biased region" description="Polar residues" evidence="11">
    <location>
        <begin position="618"/>
        <end position="628"/>
    </location>
</feature>
<dbReference type="NCBIfam" id="TIGR00398">
    <property type="entry name" value="metG"/>
    <property type="match status" value="1"/>
</dbReference>
<keyword evidence="2 10" id="KW-0436">Ligase</keyword>
<feature type="compositionally biased region" description="Low complexity" evidence="11">
    <location>
        <begin position="600"/>
        <end position="617"/>
    </location>
</feature>
<evidence type="ECO:0000256" key="6">
    <source>
        <dbReference type="ARBA" id="ARBA00023146"/>
    </source>
</evidence>
<dbReference type="KEGG" id="scac:106080670"/>
<dbReference type="InterPro" id="IPR014758">
    <property type="entry name" value="Met-tRNA_synth"/>
</dbReference>
<dbReference type="GO" id="GO:0006431">
    <property type="term" value="P:methionyl-tRNA aminoacylation"/>
    <property type="evidence" value="ECO:0007669"/>
    <property type="project" value="InterPro"/>
</dbReference>
<keyword evidence="5 10" id="KW-0648">Protein biosynthesis</keyword>
<keyword evidence="3 10" id="KW-0547">Nucleotide-binding</keyword>
<dbReference type="Proteomes" id="UP000095300">
    <property type="component" value="Unassembled WGS sequence"/>
</dbReference>
<comment type="similarity">
    <text evidence="10">Belongs to the class-I aminoacyl-tRNA synthetase family.</text>
</comment>
<dbReference type="AlphaFoldDB" id="A0A1I8NMG0"/>
<keyword evidence="6 10" id="KW-0030">Aminoacyl-tRNA synthetase</keyword>
<evidence type="ECO:0000256" key="10">
    <source>
        <dbReference type="RuleBase" id="RU363039"/>
    </source>
</evidence>
<keyword evidence="4 10" id="KW-0067">ATP-binding</keyword>
<dbReference type="InterPro" id="IPR014729">
    <property type="entry name" value="Rossmann-like_a/b/a_fold"/>
</dbReference>
<dbReference type="STRING" id="35570.A0A1I8NMG0"/>
<evidence type="ECO:0000256" key="8">
    <source>
        <dbReference type="ARBA" id="ARBA00030331"/>
    </source>
</evidence>
<evidence type="ECO:0000313" key="13">
    <source>
        <dbReference type="EnsemblMetazoa" id="SCAU000313-PA"/>
    </source>
</evidence>
<evidence type="ECO:0000256" key="2">
    <source>
        <dbReference type="ARBA" id="ARBA00022598"/>
    </source>
</evidence>
<dbReference type="InterPro" id="IPR033911">
    <property type="entry name" value="MetRS_core"/>
</dbReference>
<dbReference type="Gene3D" id="2.170.220.10">
    <property type="match status" value="1"/>
</dbReference>
<sequence length="628" mass="70510">MLIPKVQAIRRFCTNLGSTYYVTTPIFYVNAAPHIGHLYSAVIADAICRYQKLLAKPESPAPLVRLCTGTDEHGTKVQQAAASHSIPVDQYCNDISARYRNVFQQAVIQNNDFIRTTEQRHKKAVAHFWQTLNSRGHIYSANYQGWYCVSDETFLTDSQLRVEESTGERFSLESGHPAEWTEEKNYMFRLGNLQDDIIYWLKQGGKVKPLKFEKILFDMLSEPLPDVSVSRPAQRVQWAIPVPGDPSQSIYVWLDALVNYLTSAGYPDPKFQSCWPPKVQVIGKDILKFHGIYWPAFLIAAGLEPPQELFVHSHWTVDGQKMSKSKNNVVDPMEAAETYTMEGLRYFLLREGVPHSDGNYSSVKAMRILNAELADTMGNLLSRVCGKSLNPWQIYPRLHTAQLRDIMTTDTAKHLLEMLEQLKGKCTQHYDERNFYLVVDAVMSTLHAANSFFETSRPWELKLKTVTEPAKPSIVHRAADENALKLETIMAMTMDTLRLCGIALQPILPAMSTRLLDKLSVPWSQRLWHNLDDHFGRIVGGQCEPPMEASLSRIDAVLFRRIYPKDDDDDQGAAALAKALKNKKGKKGPATPKQEKADKNAASGEAAAKAAAPAATATGSNKSKQVAQ</sequence>
<dbReference type="Gene3D" id="1.10.730.10">
    <property type="entry name" value="Isoleucyl-tRNA Synthetase, Domain 1"/>
    <property type="match status" value="1"/>
</dbReference>
<organism evidence="13 14">
    <name type="scientific">Stomoxys calcitrans</name>
    <name type="common">Stable fly</name>
    <name type="synonym">Conops calcitrans</name>
    <dbReference type="NCBI Taxonomy" id="35570"/>
    <lineage>
        <taxon>Eukaryota</taxon>
        <taxon>Metazoa</taxon>
        <taxon>Ecdysozoa</taxon>
        <taxon>Arthropoda</taxon>
        <taxon>Hexapoda</taxon>
        <taxon>Insecta</taxon>
        <taxon>Pterygota</taxon>
        <taxon>Neoptera</taxon>
        <taxon>Endopterygota</taxon>
        <taxon>Diptera</taxon>
        <taxon>Brachycera</taxon>
        <taxon>Muscomorpha</taxon>
        <taxon>Muscoidea</taxon>
        <taxon>Muscidae</taxon>
        <taxon>Stomoxys</taxon>
    </lineage>
</organism>
<dbReference type="GO" id="GO:0005524">
    <property type="term" value="F:ATP binding"/>
    <property type="evidence" value="ECO:0007669"/>
    <property type="project" value="UniProtKB-KW"/>
</dbReference>
<dbReference type="InterPro" id="IPR009080">
    <property type="entry name" value="tRNAsynth_Ia_anticodon-bd"/>
</dbReference>
<feature type="domain" description="Methionyl/Leucyl tRNA synthetase" evidence="12">
    <location>
        <begin position="20"/>
        <end position="384"/>
    </location>
</feature>